<organism evidence="18 19">
    <name type="scientific">Crenobacter caeni</name>
    <dbReference type="NCBI Taxonomy" id="2705474"/>
    <lineage>
        <taxon>Bacteria</taxon>
        <taxon>Pseudomonadati</taxon>
        <taxon>Pseudomonadota</taxon>
        <taxon>Betaproteobacteria</taxon>
        <taxon>Neisseriales</taxon>
        <taxon>Neisseriaceae</taxon>
        <taxon>Crenobacter</taxon>
    </lineage>
</organism>
<evidence type="ECO:0000259" key="16">
    <source>
        <dbReference type="PROSITE" id="PS51449"/>
    </source>
</evidence>
<dbReference type="FunFam" id="3.80.30.20:FF:000001">
    <property type="entry name" value="tRNA-2-methylthio-N(6)-dimethylallyladenosine synthase 2"/>
    <property type="match status" value="1"/>
</dbReference>
<dbReference type="SMART" id="SM00729">
    <property type="entry name" value="Elp3"/>
    <property type="match status" value="1"/>
</dbReference>
<dbReference type="Pfam" id="PF01938">
    <property type="entry name" value="TRAM"/>
    <property type="match status" value="1"/>
</dbReference>
<feature type="binding site" evidence="14">
    <location>
        <position position="48"/>
    </location>
    <ligand>
        <name>[4Fe-4S] cluster</name>
        <dbReference type="ChEBI" id="CHEBI:49883"/>
        <label>1</label>
    </ligand>
</feature>
<feature type="domain" description="MTTase N-terminal" evidence="16">
    <location>
        <begin position="2"/>
        <end position="119"/>
    </location>
</feature>
<evidence type="ECO:0000313" key="18">
    <source>
        <dbReference type="EMBL" id="NDV11538.1"/>
    </source>
</evidence>
<dbReference type="SFLD" id="SFLDF00273">
    <property type="entry name" value="(dimethylallyl)adenosine_tRNA"/>
    <property type="match status" value="1"/>
</dbReference>
<evidence type="ECO:0000259" key="15">
    <source>
        <dbReference type="PROSITE" id="PS50926"/>
    </source>
</evidence>
<dbReference type="GO" id="GO:0051539">
    <property type="term" value="F:4 iron, 4 sulfur cluster binding"/>
    <property type="evidence" value="ECO:0007669"/>
    <property type="project" value="UniProtKB-UniRule"/>
</dbReference>
<dbReference type="InterPro" id="IPR005839">
    <property type="entry name" value="Methylthiotransferase"/>
</dbReference>
<name>A0A6B2KN12_9NEIS</name>
<feature type="domain" description="TRAM" evidence="15">
    <location>
        <begin position="377"/>
        <end position="440"/>
    </location>
</feature>
<evidence type="ECO:0000256" key="3">
    <source>
        <dbReference type="ARBA" id="ARBA00022490"/>
    </source>
</evidence>
<keyword evidence="3 14" id="KW-0963">Cytoplasm</keyword>
<dbReference type="GO" id="GO:0005829">
    <property type="term" value="C:cytosol"/>
    <property type="evidence" value="ECO:0007669"/>
    <property type="project" value="TreeGrafter"/>
</dbReference>
<dbReference type="InterPro" id="IPR023404">
    <property type="entry name" value="rSAM_horseshoe"/>
</dbReference>
<evidence type="ECO:0000256" key="11">
    <source>
        <dbReference type="ARBA" id="ARBA00050926"/>
    </source>
</evidence>
<feature type="binding site" evidence="14">
    <location>
        <position position="163"/>
    </location>
    <ligand>
        <name>[4Fe-4S] cluster</name>
        <dbReference type="ChEBI" id="CHEBI:49883"/>
        <label>2</label>
        <note>4Fe-4S-S-AdoMet</note>
    </ligand>
</feature>
<keyword evidence="4 14" id="KW-0808">Transferase</keyword>
<evidence type="ECO:0000259" key="17">
    <source>
        <dbReference type="PROSITE" id="PS51918"/>
    </source>
</evidence>
<dbReference type="NCBIfam" id="TIGR01574">
    <property type="entry name" value="miaB-methiolase"/>
    <property type="match status" value="1"/>
</dbReference>
<sequence>MKKVYIKTFGCQMNEYDSDKMVDVLGLTEGAVKTDRPEDADVILFNTCSVREKAQEKVFSDLGRIRELKDKNPELVIGVGGCVASQEGEAIVKRAPFVDVVFGPQTLHRLPELIRARRAEGRSQVDISFPEIEKFDHIPPAKVDGGAAFVSIMEGCSKYCSFCVVPYTRGEEVSRPFDDVLTEIAGLAAQGVKEVTLLGQNVNAYRGLMADGEIADFALLLDYVHEVPGIERIRFTTSHPREFTDRIIDCFARLPKLVSHLHLPVQSGADRILMAMKRGYTALEYKSIIRKLRAVRPDICLSSDFIVGFPGETEADFNATLKLVEDLGFDFSFVFIYSPRPGTPASNLPDDTPHAEKVRRLEALNEVIEANGYAVNRAMVGTTQRVLVESVSKRDAGMLAARTANNRVVNFVGQPRLLGQMIDVRITEAYPHSLGGEVVTTESV</sequence>
<keyword evidence="8 14" id="KW-0408">Iron</keyword>
<evidence type="ECO:0000256" key="13">
    <source>
        <dbReference type="ARBA" id="ARBA00052587"/>
    </source>
</evidence>
<dbReference type="Gene3D" id="3.40.50.12160">
    <property type="entry name" value="Methylthiotransferase, N-terminal domain"/>
    <property type="match status" value="1"/>
</dbReference>
<dbReference type="SUPFAM" id="SSF102114">
    <property type="entry name" value="Radical SAM enzymes"/>
    <property type="match status" value="1"/>
</dbReference>
<evidence type="ECO:0000256" key="4">
    <source>
        <dbReference type="ARBA" id="ARBA00022679"/>
    </source>
</evidence>
<reference evidence="18 19" key="1">
    <citation type="submission" date="2020-02" db="EMBL/GenBank/DDBJ databases">
        <authorList>
            <person name="Yang Z."/>
        </authorList>
    </citation>
    <scope>NUCLEOTIDE SEQUENCE [LARGE SCALE GENOMIC DNA]</scope>
    <source>
        <strain evidence="18 19">HX-7-9</strain>
    </source>
</reference>
<accession>A0A6B2KN12</accession>
<evidence type="ECO:0000256" key="12">
    <source>
        <dbReference type="ARBA" id="ARBA00052380"/>
    </source>
</evidence>
<dbReference type="AlphaFoldDB" id="A0A6B2KN12"/>
<comment type="subcellular location">
    <subcellularLocation>
        <location evidence="14">Cytoplasm</location>
    </subcellularLocation>
</comment>
<evidence type="ECO:0000256" key="2">
    <source>
        <dbReference type="ARBA" id="ARBA00022485"/>
    </source>
</evidence>
<keyword evidence="5 14" id="KW-0949">S-adenosyl-L-methionine</keyword>
<keyword evidence="7 14" id="KW-0479">Metal-binding</keyword>
<dbReference type="HAMAP" id="MF_01864">
    <property type="entry name" value="tRNA_metthiotr_MiaB"/>
    <property type="match status" value="1"/>
</dbReference>
<dbReference type="EMBL" id="JAAGAA010000001">
    <property type="protein sequence ID" value="NDV11538.1"/>
    <property type="molecule type" value="Genomic_DNA"/>
</dbReference>
<dbReference type="NCBIfam" id="TIGR00089">
    <property type="entry name" value="MiaB/RimO family radical SAM methylthiotransferase"/>
    <property type="match status" value="1"/>
</dbReference>
<dbReference type="EC" id="2.8.4.3" evidence="10 14"/>
<dbReference type="Proteomes" id="UP000482578">
    <property type="component" value="Unassembled WGS sequence"/>
</dbReference>
<evidence type="ECO:0000256" key="9">
    <source>
        <dbReference type="ARBA" id="ARBA00023014"/>
    </source>
</evidence>
<feature type="binding site" evidence="14">
    <location>
        <position position="82"/>
    </location>
    <ligand>
        <name>[4Fe-4S] cluster</name>
        <dbReference type="ChEBI" id="CHEBI:49883"/>
        <label>1</label>
    </ligand>
</feature>
<dbReference type="FunFam" id="3.40.50.12160:FF:000001">
    <property type="entry name" value="tRNA-2-methylthio-N(6)-dimethylallyladenosine synthase"/>
    <property type="match status" value="1"/>
</dbReference>
<comment type="cofactor">
    <cofactor evidence="14">
        <name>[4Fe-4S] cluster</name>
        <dbReference type="ChEBI" id="CHEBI:49883"/>
    </cofactor>
    <text evidence="14">Binds 2 [4Fe-4S] clusters. One cluster is coordinated with 3 cysteines and an exchangeable S-adenosyl-L-methionine.</text>
</comment>
<keyword evidence="19" id="KW-1185">Reference proteome</keyword>
<dbReference type="SFLD" id="SFLDG01082">
    <property type="entry name" value="B12-binding_domain_containing"/>
    <property type="match status" value="1"/>
</dbReference>
<keyword evidence="6 14" id="KW-0819">tRNA processing</keyword>
<comment type="subunit">
    <text evidence="14">Monomer.</text>
</comment>
<dbReference type="Pfam" id="PF00919">
    <property type="entry name" value="UPF0004"/>
    <property type="match status" value="1"/>
</dbReference>
<dbReference type="GO" id="GO:0035597">
    <property type="term" value="F:tRNA-2-methylthio-N(6)-dimethylallyladenosine(37) synthase activity"/>
    <property type="evidence" value="ECO:0007669"/>
    <property type="project" value="UniProtKB-EC"/>
</dbReference>
<comment type="function">
    <text evidence="1 14">Catalyzes the methylthiolation of N6-(dimethylallyl)adenosine (i(6)A), leading to the formation of 2-methylthio-N6-(dimethylallyl)adenosine (ms(2)i(6)A) at position 37 in tRNAs that read codons beginning with uridine.</text>
</comment>
<dbReference type="InterPro" id="IPR013848">
    <property type="entry name" value="Methylthiotransferase_N"/>
</dbReference>
<proteinExistence type="inferred from homology"/>
<dbReference type="PROSITE" id="PS50926">
    <property type="entry name" value="TRAM"/>
    <property type="match status" value="1"/>
</dbReference>
<dbReference type="InterPro" id="IPR038135">
    <property type="entry name" value="Methylthiotransferase_N_sf"/>
</dbReference>
<evidence type="ECO:0000256" key="1">
    <source>
        <dbReference type="ARBA" id="ARBA00003234"/>
    </source>
</evidence>
<keyword evidence="9 14" id="KW-0411">Iron-sulfur</keyword>
<dbReference type="SFLD" id="SFLDG01061">
    <property type="entry name" value="methylthiotransferase"/>
    <property type="match status" value="1"/>
</dbReference>
<dbReference type="InterPro" id="IPR006463">
    <property type="entry name" value="MiaB_methiolase"/>
</dbReference>
<feature type="binding site" evidence="14">
    <location>
        <position position="160"/>
    </location>
    <ligand>
        <name>[4Fe-4S] cluster</name>
        <dbReference type="ChEBI" id="CHEBI:49883"/>
        <label>2</label>
        <note>4Fe-4S-S-AdoMet</note>
    </ligand>
</feature>
<dbReference type="RefSeq" id="WP_163314799.1">
    <property type="nucleotide sequence ID" value="NZ_JAAGAA010000001.1"/>
</dbReference>
<dbReference type="Gene3D" id="3.80.30.20">
    <property type="entry name" value="tm_1862 like domain"/>
    <property type="match status" value="1"/>
</dbReference>
<dbReference type="PROSITE" id="PS51449">
    <property type="entry name" value="MTTASE_N"/>
    <property type="match status" value="1"/>
</dbReference>
<dbReference type="InterPro" id="IPR002792">
    <property type="entry name" value="TRAM_dom"/>
</dbReference>
<dbReference type="PANTHER" id="PTHR43020:SF2">
    <property type="entry name" value="MITOCHONDRIAL TRNA METHYLTHIOTRANSFERASE CDK5RAP1"/>
    <property type="match status" value="1"/>
</dbReference>
<dbReference type="PROSITE" id="PS51918">
    <property type="entry name" value="RADICAL_SAM"/>
    <property type="match status" value="1"/>
</dbReference>
<feature type="domain" description="Radical SAM core" evidence="17">
    <location>
        <begin position="142"/>
        <end position="374"/>
    </location>
</feature>
<dbReference type="PANTHER" id="PTHR43020">
    <property type="entry name" value="CDK5 REGULATORY SUBUNIT-ASSOCIATED PROTEIN 1"/>
    <property type="match status" value="1"/>
</dbReference>
<evidence type="ECO:0000256" key="5">
    <source>
        <dbReference type="ARBA" id="ARBA00022691"/>
    </source>
</evidence>
<feature type="binding site" evidence="14">
    <location>
        <position position="156"/>
    </location>
    <ligand>
        <name>[4Fe-4S] cluster</name>
        <dbReference type="ChEBI" id="CHEBI:49883"/>
        <label>2</label>
        <note>4Fe-4S-S-AdoMet</note>
    </ligand>
</feature>
<evidence type="ECO:0000256" key="14">
    <source>
        <dbReference type="HAMAP-Rule" id="MF_01864"/>
    </source>
</evidence>
<comment type="catalytic activity">
    <reaction evidence="11">
        <text>N(6)-dimethylallyladenosine(37) in tRNA + (sulfur carrier)-SH + AH2 + S-adenosyl-L-methionine = 2-thio-N(6)-dimethylallyladenosine(37) in tRNA + (sulfur carrier)-H + 5'-deoxyadenosine + L-methionine + A + H(+)</text>
        <dbReference type="Rhea" id="RHEA:36339"/>
        <dbReference type="Rhea" id="RHEA-COMP:10375"/>
        <dbReference type="Rhea" id="RHEA-COMP:10377"/>
        <dbReference type="Rhea" id="RHEA-COMP:14737"/>
        <dbReference type="Rhea" id="RHEA-COMP:14739"/>
        <dbReference type="ChEBI" id="CHEBI:13193"/>
        <dbReference type="ChEBI" id="CHEBI:15378"/>
        <dbReference type="ChEBI" id="CHEBI:17319"/>
        <dbReference type="ChEBI" id="CHEBI:17499"/>
        <dbReference type="ChEBI" id="CHEBI:29917"/>
        <dbReference type="ChEBI" id="CHEBI:57844"/>
        <dbReference type="ChEBI" id="CHEBI:59789"/>
        <dbReference type="ChEBI" id="CHEBI:64428"/>
        <dbReference type="ChEBI" id="CHEBI:74415"/>
        <dbReference type="ChEBI" id="CHEBI:74416"/>
    </reaction>
    <physiologicalReaction direction="left-to-right" evidence="11">
        <dbReference type="Rhea" id="RHEA:36340"/>
    </physiologicalReaction>
</comment>
<dbReference type="PROSITE" id="PS01278">
    <property type="entry name" value="MTTASE_RADICAL"/>
    <property type="match status" value="1"/>
</dbReference>
<dbReference type="InterPro" id="IPR058240">
    <property type="entry name" value="rSAM_sf"/>
</dbReference>
<comment type="caution">
    <text evidence="18">The sequence shown here is derived from an EMBL/GenBank/DDBJ whole genome shotgun (WGS) entry which is preliminary data.</text>
</comment>
<dbReference type="Pfam" id="PF04055">
    <property type="entry name" value="Radical_SAM"/>
    <property type="match status" value="1"/>
</dbReference>
<comment type="catalytic activity">
    <reaction evidence="12">
        <text>2-thio-N(6)-dimethylallyladenosine(37) in tRNA + S-adenosyl-L-methionine = 2-methylsulfanyl-N(6)-dimethylallyladenosine(37) in tRNA + S-adenosyl-L-homocysteine + H(+)</text>
        <dbReference type="Rhea" id="RHEA:37063"/>
        <dbReference type="Rhea" id="RHEA-COMP:10376"/>
        <dbReference type="Rhea" id="RHEA-COMP:10377"/>
        <dbReference type="ChEBI" id="CHEBI:15378"/>
        <dbReference type="ChEBI" id="CHEBI:57856"/>
        <dbReference type="ChEBI" id="CHEBI:59789"/>
        <dbReference type="ChEBI" id="CHEBI:74416"/>
        <dbReference type="ChEBI" id="CHEBI:74417"/>
    </reaction>
    <physiologicalReaction direction="left-to-right" evidence="12">
        <dbReference type="Rhea" id="RHEA:37064"/>
    </physiologicalReaction>
</comment>
<comment type="similarity">
    <text evidence="14">Belongs to the methylthiotransferase family. MiaB subfamily.</text>
</comment>
<evidence type="ECO:0000256" key="10">
    <source>
        <dbReference type="ARBA" id="ARBA00033765"/>
    </source>
</evidence>
<gene>
    <name evidence="14 18" type="primary">miaB</name>
    <name evidence="18" type="ORF">GZH52_01815</name>
</gene>
<feature type="binding site" evidence="14">
    <location>
        <position position="11"/>
    </location>
    <ligand>
        <name>[4Fe-4S] cluster</name>
        <dbReference type="ChEBI" id="CHEBI:49883"/>
        <label>1</label>
    </ligand>
</feature>
<evidence type="ECO:0000256" key="7">
    <source>
        <dbReference type="ARBA" id="ARBA00022723"/>
    </source>
</evidence>
<evidence type="ECO:0000256" key="8">
    <source>
        <dbReference type="ARBA" id="ARBA00023004"/>
    </source>
</evidence>
<evidence type="ECO:0000256" key="6">
    <source>
        <dbReference type="ARBA" id="ARBA00022694"/>
    </source>
</evidence>
<keyword evidence="2 14" id="KW-0004">4Fe-4S</keyword>
<dbReference type="GO" id="GO:0046872">
    <property type="term" value="F:metal ion binding"/>
    <property type="evidence" value="ECO:0007669"/>
    <property type="project" value="UniProtKB-KW"/>
</dbReference>
<protein>
    <recommendedName>
        <fullName evidence="10 14">tRNA-2-methylthio-N(6)-dimethylallyladenosine synthase</fullName>
        <ecNumber evidence="10 14">2.8.4.3</ecNumber>
    </recommendedName>
    <alternativeName>
        <fullName evidence="14">(Dimethylallyl)adenosine tRNA methylthiotransferase MiaB</fullName>
    </alternativeName>
    <alternativeName>
        <fullName evidence="14">tRNA-i(6)A37 methylthiotransferase</fullName>
    </alternativeName>
</protein>
<dbReference type="CDD" id="cd01335">
    <property type="entry name" value="Radical_SAM"/>
    <property type="match status" value="1"/>
</dbReference>
<comment type="catalytic activity">
    <reaction evidence="13">
        <text>N(6)-dimethylallyladenosine(37) in tRNA + (sulfur carrier)-SH + AH2 + 2 S-adenosyl-L-methionine = 2-methylsulfanyl-N(6)-dimethylallyladenosine(37) in tRNA + (sulfur carrier)-H + 5'-deoxyadenosine + L-methionine + A + S-adenosyl-L-homocysteine + 2 H(+)</text>
        <dbReference type="Rhea" id="RHEA:37067"/>
        <dbReference type="Rhea" id="RHEA-COMP:10375"/>
        <dbReference type="Rhea" id="RHEA-COMP:10376"/>
        <dbReference type="Rhea" id="RHEA-COMP:14737"/>
        <dbReference type="Rhea" id="RHEA-COMP:14739"/>
        <dbReference type="ChEBI" id="CHEBI:13193"/>
        <dbReference type="ChEBI" id="CHEBI:15378"/>
        <dbReference type="ChEBI" id="CHEBI:17319"/>
        <dbReference type="ChEBI" id="CHEBI:17499"/>
        <dbReference type="ChEBI" id="CHEBI:29917"/>
        <dbReference type="ChEBI" id="CHEBI:57844"/>
        <dbReference type="ChEBI" id="CHEBI:57856"/>
        <dbReference type="ChEBI" id="CHEBI:59789"/>
        <dbReference type="ChEBI" id="CHEBI:64428"/>
        <dbReference type="ChEBI" id="CHEBI:74415"/>
        <dbReference type="ChEBI" id="CHEBI:74417"/>
        <dbReference type="EC" id="2.8.4.3"/>
    </reaction>
    <physiologicalReaction direction="left-to-right" evidence="13">
        <dbReference type="Rhea" id="RHEA:37068"/>
    </physiologicalReaction>
</comment>
<dbReference type="InterPro" id="IPR007197">
    <property type="entry name" value="rSAM"/>
</dbReference>
<dbReference type="SFLD" id="SFLDS00029">
    <property type="entry name" value="Radical_SAM"/>
    <property type="match status" value="1"/>
</dbReference>
<dbReference type="InterPro" id="IPR006638">
    <property type="entry name" value="Elp3/MiaA/NifB-like_rSAM"/>
</dbReference>
<dbReference type="InterPro" id="IPR020612">
    <property type="entry name" value="Methylthiotransferase_CS"/>
</dbReference>
<evidence type="ECO:0000313" key="19">
    <source>
        <dbReference type="Proteomes" id="UP000482578"/>
    </source>
</evidence>